<evidence type="ECO:0008006" key="4">
    <source>
        <dbReference type="Google" id="ProtNLM"/>
    </source>
</evidence>
<name>A0A1Z4V207_9CYAN</name>
<dbReference type="SUPFAM" id="SSF52490">
    <property type="entry name" value="Tubulin nucleotide-binding domain-like"/>
    <property type="match status" value="1"/>
</dbReference>
<evidence type="ECO:0000313" key="3">
    <source>
        <dbReference type="Proteomes" id="UP000218702"/>
    </source>
</evidence>
<dbReference type="RefSeq" id="WP_096666176.1">
    <property type="nucleotide sequence ID" value="NZ_AP018316.1"/>
</dbReference>
<organism evidence="2 3">
    <name type="scientific">Dolichospermum compactum NIES-806</name>
    <dbReference type="NCBI Taxonomy" id="1973481"/>
    <lineage>
        <taxon>Bacteria</taxon>
        <taxon>Bacillati</taxon>
        <taxon>Cyanobacteriota</taxon>
        <taxon>Cyanophyceae</taxon>
        <taxon>Nostocales</taxon>
        <taxon>Aphanizomenonaceae</taxon>
        <taxon>Dolichospermum</taxon>
        <taxon>Dolichospermum compactum</taxon>
    </lineage>
</organism>
<accession>A0A1Z4V207</accession>
<feature type="coiled-coil region" evidence="1">
    <location>
        <begin position="518"/>
        <end position="565"/>
    </location>
</feature>
<feature type="coiled-coil region" evidence="1">
    <location>
        <begin position="602"/>
        <end position="650"/>
    </location>
</feature>
<dbReference type="OrthoDB" id="3400278at2"/>
<sequence>MTQASAKETQSRGINRTICIGLGGTGRDVLMRIRRLIVDRYGDLNKLPIVSFVHIDTDKAATQVTGIRTGSTYHGVDLSFKEAEKVGATMSSRDVTRFVEELERSSEYSNYGPYEHIRRWFPPQLLQNIPAVEEGAKGIRPVGRLAFFHNYRKIQAAIESAEKRTKGHESLLLQSGLIIEPGLNIFVVGSLCGGTGSGMFLDVGYTLKNLYGEDGAQILGYLVISPELYGNTTSMIANTYAALQELNYYSSPGTKFEALYDTQNVVSVVEKRPPFNYTYLISNEATAEYSILTQGKLCNVIAHKIALEFSGELAASVKRNRDNLQEHITKYDDHPRRNSQNYLTFGLSAIYFPRDTIIEIALTKVGLELVRFWLNGKGQSPDPINLLEQFLIQYSWHNDLGKRDGLTNKLAESVEESNKTFSNSLKNWQNKLSRLIAECKNKDDRTNIRQQLATEFYKQFRTVQPGETESSRGYWLTKLMQATPKITKELNGNIDDYVMQLLTPVDPNFSIKNTHNWLDSLRHELHKYQRDLQESITDFGGMKRLEDVERKWDNAEQTIEDMENKLAIPFVDFKNIPFQDECKKVMQEVYKIIKHNFELTVLQETLKMVNQLQKQVQEKEKQIAAFSSLVDDLESAYEKEERELKQLNFDEMSGEAIFDTEDIELCYQTMIPENDSRPQLILASSELTEQTDRGASLGFFLNMERTTYSQLKEKIDLKVNTLFAFRGRNIVTSVIKRLIQKYSLSARSIRLKQIIQESQPLLRLDLEDRYFVPDKGKSSKLIGYKDTEELEVAQFKSLLTQDLSVQQSDLQEVQADDEILFVNEYGGFPLRLIIGLGKMRNPYLKEKNSGKSFLHNDYRISFPDIVPPNAGKMEEVENIFYPCLALELLTENHDTQELEFQYYDHFQNSYDTVSLSGIWIESLEYLASNPNMTEALKQILYNTILEMENNPTLWVNEYLPKLRQFPDKLTRISEDNPNSLYKTRVYTDTRNTNDNTREGVINLFLKKMEAKFGNTNPTLPRNNTGTQKAIVGEIVANSADNRSRRRQELEQLQQDLDKGFMTSEEYEREKQRIFLQYPL</sequence>
<dbReference type="InterPro" id="IPR025904">
    <property type="entry name" value="Tubulin-like"/>
</dbReference>
<dbReference type="AlphaFoldDB" id="A0A1Z4V207"/>
<dbReference type="Proteomes" id="UP000218702">
    <property type="component" value="Chromosome"/>
</dbReference>
<dbReference type="InterPro" id="IPR036525">
    <property type="entry name" value="Tubulin/FtsZ_GTPase_sf"/>
</dbReference>
<proteinExistence type="predicted"/>
<gene>
    <name evidence="2" type="ORF">NIES806_16660</name>
</gene>
<dbReference type="Pfam" id="PF13809">
    <property type="entry name" value="Tubulin_2"/>
    <property type="match status" value="1"/>
</dbReference>
<dbReference type="EMBL" id="AP018316">
    <property type="protein sequence ID" value="BAZ85463.1"/>
    <property type="molecule type" value="Genomic_DNA"/>
</dbReference>
<reference evidence="2 3" key="1">
    <citation type="submission" date="2017-06" db="EMBL/GenBank/DDBJ databases">
        <title>Genome sequencing of cyanobaciteial culture collection at National Institute for Environmental Studies (NIES).</title>
        <authorList>
            <person name="Hirose Y."/>
            <person name="Shimura Y."/>
            <person name="Fujisawa T."/>
            <person name="Nakamura Y."/>
            <person name="Kawachi M."/>
        </authorList>
    </citation>
    <scope>NUCLEOTIDE SEQUENCE [LARGE SCALE GENOMIC DNA]</scope>
    <source>
        <strain evidence="2 3">NIES-806</strain>
    </source>
</reference>
<keyword evidence="3" id="KW-1185">Reference proteome</keyword>
<evidence type="ECO:0000256" key="1">
    <source>
        <dbReference type="SAM" id="Coils"/>
    </source>
</evidence>
<protein>
    <recommendedName>
        <fullName evidence="4">Tubulin-like protein</fullName>
    </recommendedName>
</protein>
<evidence type="ECO:0000313" key="2">
    <source>
        <dbReference type="EMBL" id="BAZ85463.1"/>
    </source>
</evidence>
<keyword evidence="1" id="KW-0175">Coiled coil</keyword>
<feature type="coiled-coil region" evidence="1">
    <location>
        <begin position="1035"/>
        <end position="1069"/>
    </location>
</feature>
<feature type="coiled-coil region" evidence="1">
    <location>
        <begin position="411"/>
        <end position="445"/>
    </location>
</feature>
<dbReference type="KEGG" id="dcm:NIES806_16660"/>
<dbReference type="Gene3D" id="3.40.50.1440">
    <property type="entry name" value="Tubulin/FtsZ, GTPase domain"/>
    <property type="match status" value="1"/>
</dbReference>